<dbReference type="Gene3D" id="2.60.40.2070">
    <property type="match status" value="1"/>
</dbReference>
<dbReference type="SUPFAM" id="SSF141729">
    <property type="entry name" value="FimD N-terminal domain-like"/>
    <property type="match status" value="1"/>
</dbReference>
<dbReference type="InterPro" id="IPR018030">
    <property type="entry name" value="Fimbrial_membr_usher_CS"/>
</dbReference>
<evidence type="ECO:0000313" key="14">
    <source>
        <dbReference type="Proteomes" id="UP001164064"/>
    </source>
</evidence>
<dbReference type="InterPro" id="IPR043142">
    <property type="entry name" value="PapC-like_C_sf"/>
</dbReference>
<dbReference type="FunFam" id="2.60.40.2610:FF:000001">
    <property type="entry name" value="Outer membrane fimbrial usher protein"/>
    <property type="match status" value="1"/>
</dbReference>
<keyword evidence="3 9" id="KW-0813">Transport</keyword>
<feature type="signal peptide" evidence="10">
    <location>
        <begin position="1"/>
        <end position="27"/>
    </location>
</feature>
<keyword evidence="5 9" id="KW-0812">Transmembrane</keyword>
<evidence type="ECO:0000256" key="8">
    <source>
        <dbReference type="ARBA" id="ARBA00023237"/>
    </source>
</evidence>
<feature type="domain" description="PapC N-terminal" evidence="12">
    <location>
        <begin position="43"/>
        <end position="186"/>
    </location>
</feature>
<feature type="domain" description="PapC-like C-terminal" evidence="11">
    <location>
        <begin position="789"/>
        <end position="850"/>
    </location>
</feature>
<dbReference type="PANTHER" id="PTHR30451">
    <property type="entry name" value="OUTER MEMBRANE USHER PROTEIN"/>
    <property type="match status" value="1"/>
</dbReference>
<evidence type="ECO:0000256" key="3">
    <source>
        <dbReference type="ARBA" id="ARBA00022448"/>
    </source>
</evidence>
<comment type="similarity">
    <text evidence="2 9">Belongs to the fimbrial export usher family.</text>
</comment>
<dbReference type="InterPro" id="IPR042186">
    <property type="entry name" value="FimD_plug_dom"/>
</dbReference>
<evidence type="ECO:0000256" key="5">
    <source>
        <dbReference type="ARBA" id="ARBA00022692"/>
    </source>
</evidence>
<dbReference type="Gene3D" id="2.60.40.3110">
    <property type="match status" value="1"/>
</dbReference>
<keyword evidence="8 9" id="KW-0998">Cell outer membrane</keyword>
<evidence type="ECO:0000256" key="7">
    <source>
        <dbReference type="ARBA" id="ARBA00023136"/>
    </source>
</evidence>
<dbReference type="EMBL" id="CP089051">
    <property type="protein sequence ID" value="UYF71789.1"/>
    <property type="molecule type" value="Genomic_DNA"/>
</dbReference>
<dbReference type="FunFam" id="2.60.40.3110:FF:000001">
    <property type="entry name" value="Putative fimbrial outer membrane usher"/>
    <property type="match status" value="1"/>
</dbReference>
<dbReference type="InterPro" id="IPR025885">
    <property type="entry name" value="PapC_N"/>
</dbReference>
<evidence type="ECO:0000256" key="10">
    <source>
        <dbReference type="SAM" id="SignalP"/>
    </source>
</evidence>
<dbReference type="GO" id="GO:0015473">
    <property type="term" value="F:fimbrial usher porin activity"/>
    <property type="evidence" value="ECO:0007669"/>
    <property type="project" value="InterPro"/>
</dbReference>
<dbReference type="RefSeq" id="WP_263512657.1">
    <property type="nucleotide sequence ID" value="NZ_CP089051.1"/>
</dbReference>
<evidence type="ECO:0000256" key="1">
    <source>
        <dbReference type="ARBA" id="ARBA00004571"/>
    </source>
</evidence>
<evidence type="ECO:0000256" key="6">
    <source>
        <dbReference type="ARBA" id="ARBA00022729"/>
    </source>
</evidence>
<protein>
    <submittedName>
        <fullName evidence="13">Fimbrial biogenesis outer membrane usher protein</fullName>
    </submittedName>
</protein>
<keyword evidence="6 10" id="KW-0732">Signal</keyword>
<dbReference type="InterPro" id="IPR025949">
    <property type="entry name" value="PapC-like_C"/>
</dbReference>
<accession>A0AA46S3H7</accession>
<dbReference type="Gene3D" id="2.60.40.2610">
    <property type="entry name" value="Outer membrane usher protein FimD, plug domain"/>
    <property type="match status" value="1"/>
</dbReference>
<proteinExistence type="inferred from homology"/>
<organism evidence="13 14">
    <name type="scientific">Acinetobacter ursingii</name>
    <dbReference type="NCBI Taxonomy" id="108980"/>
    <lineage>
        <taxon>Bacteria</taxon>
        <taxon>Pseudomonadati</taxon>
        <taxon>Pseudomonadota</taxon>
        <taxon>Gammaproteobacteria</taxon>
        <taxon>Moraxellales</taxon>
        <taxon>Moraxellaceae</taxon>
        <taxon>Acinetobacter</taxon>
    </lineage>
</organism>
<comment type="subcellular location">
    <subcellularLocation>
        <location evidence="1 9">Cell outer membrane</location>
        <topology evidence="1 9">Multi-pass membrane protein</topology>
    </subcellularLocation>
</comment>
<dbReference type="AlphaFoldDB" id="A0AA46S3H7"/>
<evidence type="ECO:0000259" key="12">
    <source>
        <dbReference type="Pfam" id="PF13954"/>
    </source>
</evidence>
<dbReference type="GO" id="GO:0009279">
    <property type="term" value="C:cell outer membrane"/>
    <property type="evidence" value="ECO:0007669"/>
    <property type="project" value="UniProtKB-SubCell"/>
</dbReference>
<dbReference type="Proteomes" id="UP001164064">
    <property type="component" value="Chromosome"/>
</dbReference>
<reference evidence="13" key="1">
    <citation type="journal article" date="2022" name="J Glob Antimicrob Resist">
        <title>Comparative analysis of IMP-4- and OXA-58-containing plasmids of three carbapenemase-producing Acinetobacter ursingii strains in the Netherlands.</title>
        <authorList>
            <person name="Hendrickx A.P.A."/>
            <person name="Schade R.P."/>
            <person name="Landman F."/>
            <person name="Bosch T."/>
            <person name="Schouls L.M."/>
            <person name="van Dijk K."/>
        </authorList>
    </citation>
    <scope>NUCLEOTIDE SEQUENCE</scope>
    <source>
        <strain evidence="13">RIVM_C010559</strain>
    </source>
</reference>
<dbReference type="Pfam" id="PF13954">
    <property type="entry name" value="PapC_N"/>
    <property type="match status" value="1"/>
</dbReference>
<dbReference type="Gene3D" id="3.10.20.410">
    <property type="match status" value="1"/>
</dbReference>
<evidence type="ECO:0000256" key="4">
    <source>
        <dbReference type="ARBA" id="ARBA00022452"/>
    </source>
</evidence>
<dbReference type="InterPro" id="IPR037224">
    <property type="entry name" value="PapC_N_sf"/>
</dbReference>
<evidence type="ECO:0000256" key="2">
    <source>
        <dbReference type="ARBA" id="ARBA00008064"/>
    </source>
</evidence>
<keyword evidence="9" id="KW-1029">Fimbrium biogenesis</keyword>
<evidence type="ECO:0000313" key="13">
    <source>
        <dbReference type="EMBL" id="UYF71789.1"/>
    </source>
</evidence>
<sequence>MYADYFKPCLILSMCVVGSAVMAQLYAAEAETDEVSSSDDYVFDSALFRGQSVNQSGLMQRLSQKQSVLAGQYKVDVYVNGHFVERMQLEFKDDSSDVQPCFQPEMLKSIGLLDSYVQTASQLSAQQQCFFLSQQVKGSQLYLDFSNLRLNLTIPQSELRYVPRGYVNPKEWNAGSSIGFINYIANYYYNSYETDVGRLNQDAAYLSVTGGINFGKWQYRQQSSLSYNKGQGTDWNNIRSYVMRALPAIRGQATIGQVYTSGQFFSGLSFNGINIASDDRMLPESIRGYAPMIQGVARTNAKVSVQQNGREIYQTSVAPGAFKITDLYPTNYNGDLTVLVYEADGTISQFRVPFSAVPESLRAGSYRYNFDLGRTRDIGEDTYFSNVTYQRGLSNAITLNTGLRVADGYQAILLGGTYASFLGAFGSNLTYSHAELDTLGSTDGWLASLTYSKTIQPTNTNISLAGYRYSTEGYRDLGDVIGVRDALKNGGTWQSSSYLQRSRVELTLNQSLGDYGIVFVSGSMQDYRDGRDRDVQTQIGYNKSFKNGISMNVSLIRQENAYYQFVDQSGQQIISSDSNQNNKADTTLSLSVSLPLSGKNKSRSPYLDLSYSHGSQQSDNYQAMLSGTLTQDQSINYALGVSRDEEMNATTWNANLNKRFSNLTAGMSASTGENFWQASANAQGAVAIHSGGMTLGPYLGETFALVEAKGAEGARVYNGQGATINKSGYALVPAITAYQYNTIALDPQGISEQVEIESSEQQVAPYAGAAIKIKFKTRSGYPLLIQARLDNDQKEYVPLGAEVVDEQGNIIGMVGQSGQLYVRAENRQGRLKVQWGEQNDQQCYVAYHIDDEAIKQPLIRFEQTCQMEQAK</sequence>
<evidence type="ECO:0000256" key="9">
    <source>
        <dbReference type="RuleBase" id="RU003884"/>
    </source>
</evidence>
<keyword evidence="4" id="KW-1134">Transmembrane beta strand</keyword>
<feature type="chain" id="PRO_5041303731" evidence="10">
    <location>
        <begin position="28"/>
        <end position="871"/>
    </location>
</feature>
<dbReference type="InterPro" id="IPR000015">
    <property type="entry name" value="Fimb_usher"/>
</dbReference>
<evidence type="ECO:0000259" key="11">
    <source>
        <dbReference type="Pfam" id="PF13953"/>
    </source>
</evidence>
<keyword evidence="7 9" id="KW-0472">Membrane</keyword>
<dbReference type="Pfam" id="PF13953">
    <property type="entry name" value="PapC_C"/>
    <property type="match status" value="1"/>
</dbReference>
<dbReference type="PANTHER" id="PTHR30451:SF20">
    <property type="entry name" value="FIMBRIAE USHER"/>
    <property type="match status" value="1"/>
</dbReference>
<gene>
    <name evidence="13" type="ORF">LSO60_00355</name>
</gene>
<dbReference type="Pfam" id="PF00577">
    <property type="entry name" value="Usher"/>
    <property type="match status" value="1"/>
</dbReference>
<name>A0AA46S3H7_9GAMM</name>
<dbReference type="GO" id="GO:0009297">
    <property type="term" value="P:pilus assembly"/>
    <property type="evidence" value="ECO:0007669"/>
    <property type="project" value="InterPro"/>
</dbReference>
<dbReference type="PROSITE" id="PS01151">
    <property type="entry name" value="FIMBRIAL_USHER"/>
    <property type="match status" value="1"/>
</dbReference>